<evidence type="ECO:0000256" key="5">
    <source>
        <dbReference type="ARBA" id="ARBA00022741"/>
    </source>
</evidence>
<dbReference type="AlphaFoldDB" id="A0A840RDX7"/>
<evidence type="ECO:0000259" key="9">
    <source>
        <dbReference type="PROSITE" id="PS50893"/>
    </source>
</evidence>
<evidence type="ECO:0000256" key="7">
    <source>
        <dbReference type="ARBA" id="ARBA00022967"/>
    </source>
</evidence>
<dbReference type="InterPro" id="IPR027417">
    <property type="entry name" value="P-loop_NTPase"/>
</dbReference>
<keyword evidence="2" id="KW-1003">Cell membrane</keyword>
<sequence length="519" mass="54728">MTTPDTSSPLLALRQIRKRYGATVALDGVDLTLHAGEVLALMGANGAGKSTLVKIIAGVERADAGQVLWQSQPVTFGSPRAALSAGVVTVHQQTSQLGVPGLTVAENLLLGKLCDPASPVLQSPRQLLAEAARVAGDLAGGLPLTADFADLTTAQRQLLALARALYENARLVILDEPTASLSAHESRRLFAAVDQLRAAGIAVLYISHRPADLRRLADRAVVLRNGQVAGGFAAPLDLDAALRVLTGGTLPLRSKALTPTAPGPVRLQLDAVRLLPESPAINLTLRAGEVVALTGNLGAGKSHLLRVLFGAGRLASGRVLLNGQPWRARNPAQAIAAGVFMAAEDRWRSSFLPTTTLGATLADLIALPHLPQLFKSGWLDHTALDERAISWIARLGIRAPGPQATPDQLSGGNQQKVVLARWQSMPAQVLLLDEPFQGVDIGARHDLVNAIRASTDRAVLIATSDLEEAVEVADRVLIMDQHGIYDPGPLRDGASLLDHIEQLERFAGQASNPAEEALA</sequence>
<dbReference type="GO" id="GO:0016887">
    <property type="term" value="F:ATP hydrolysis activity"/>
    <property type="evidence" value="ECO:0007669"/>
    <property type="project" value="InterPro"/>
</dbReference>
<evidence type="ECO:0000256" key="6">
    <source>
        <dbReference type="ARBA" id="ARBA00022840"/>
    </source>
</evidence>
<dbReference type="Gene3D" id="3.40.50.300">
    <property type="entry name" value="P-loop containing nucleotide triphosphate hydrolases"/>
    <property type="match status" value="2"/>
</dbReference>
<keyword evidence="8" id="KW-0472">Membrane</keyword>
<dbReference type="InterPro" id="IPR050107">
    <property type="entry name" value="ABC_carbohydrate_import_ATPase"/>
</dbReference>
<dbReference type="RefSeq" id="WP_184099833.1">
    <property type="nucleotide sequence ID" value="NZ_JACHHN010000003.1"/>
</dbReference>
<evidence type="ECO:0000256" key="3">
    <source>
        <dbReference type="ARBA" id="ARBA00022597"/>
    </source>
</evidence>
<proteinExistence type="predicted"/>
<feature type="domain" description="ABC transporter" evidence="9">
    <location>
        <begin position="252"/>
        <end position="506"/>
    </location>
</feature>
<keyword evidence="5" id="KW-0547">Nucleotide-binding</keyword>
<keyword evidence="4" id="KW-0677">Repeat</keyword>
<evidence type="ECO:0000256" key="1">
    <source>
        <dbReference type="ARBA" id="ARBA00022448"/>
    </source>
</evidence>
<keyword evidence="11" id="KW-1185">Reference proteome</keyword>
<dbReference type="Proteomes" id="UP000543030">
    <property type="component" value="Unassembled WGS sequence"/>
</dbReference>
<dbReference type="InterPro" id="IPR003593">
    <property type="entry name" value="AAA+_ATPase"/>
</dbReference>
<dbReference type="PANTHER" id="PTHR43790">
    <property type="entry name" value="CARBOHYDRATE TRANSPORT ATP-BINDING PROTEIN MG119-RELATED"/>
    <property type="match status" value="1"/>
</dbReference>
<dbReference type="PROSITE" id="PS50893">
    <property type="entry name" value="ABC_TRANSPORTER_2"/>
    <property type="match status" value="2"/>
</dbReference>
<keyword evidence="1" id="KW-0813">Transport</keyword>
<dbReference type="GO" id="GO:0005524">
    <property type="term" value="F:ATP binding"/>
    <property type="evidence" value="ECO:0007669"/>
    <property type="project" value="UniProtKB-KW"/>
</dbReference>
<reference evidence="10 11" key="1">
    <citation type="submission" date="2020-08" db="EMBL/GenBank/DDBJ databases">
        <title>Genomic Encyclopedia of Type Strains, Phase IV (KMG-IV): sequencing the most valuable type-strain genomes for metagenomic binning, comparative biology and taxonomic classification.</title>
        <authorList>
            <person name="Goeker M."/>
        </authorList>
    </citation>
    <scope>NUCLEOTIDE SEQUENCE [LARGE SCALE GENOMIC DNA]</scope>
    <source>
        <strain evidence="10 11">DSM 18233</strain>
    </source>
</reference>
<name>A0A840RDX7_9NEIS</name>
<protein>
    <submittedName>
        <fullName evidence="10">Simple sugar transport system ATP-binding protein</fullName>
    </submittedName>
</protein>
<dbReference type="SUPFAM" id="SSF52540">
    <property type="entry name" value="P-loop containing nucleoside triphosphate hydrolases"/>
    <property type="match status" value="2"/>
</dbReference>
<dbReference type="EMBL" id="JACHHN010000003">
    <property type="protein sequence ID" value="MBB5191177.1"/>
    <property type="molecule type" value="Genomic_DNA"/>
</dbReference>
<dbReference type="SMART" id="SM00382">
    <property type="entry name" value="AAA"/>
    <property type="match status" value="2"/>
</dbReference>
<evidence type="ECO:0000313" key="10">
    <source>
        <dbReference type="EMBL" id="MBB5191177.1"/>
    </source>
</evidence>
<gene>
    <name evidence="10" type="ORF">HNQ50_001900</name>
</gene>
<keyword evidence="7" id="KW-1278">Translocase</keyword>
<dbReference type="CDD" id="cd03216">
    <property type="entry name" value="ABC_Carb_Monos_I"/>
    <property type="match status" value="1"/>
</dbReference>
<evidence type="ECO:0000256" key="4">
    <source>
        <dbReference type="ARBA" id="ARBA00022737"/>
    </source>
</evidence>
<organism evidence="10 11">
    <name type="scientific">Silvimonas terrae</name>
    <dbReference type="NCBI Taxonomy" id="300266"/>
    <lineage>
        <taxon>Bacteria</taxon>
        <taxon>Pseudomonadati</taxon>
        <taxon>Pseudomonadota</taxon>
        <taxon>Betaproteobacteria</taxon>
        <taxon>Neisseriales</taxon>
        <taxon>Chitinibacteraceae</taxon>
        <taxon>Silvimonas</taxon>
    </lineage>
</organism>
<accession>A0A840RDX7</accession>
<feature type="domain" description="ABC transporter" evidence="9">
    <location>
        <begin position="11"/>
        <end position="250"/>
    </location>
</feature>
<evidence type="ECO:0000256" key="8">
    <source>
        <dbReference type="ARBA" id="ARBA00023136"/>
    </source>
</evidence>
<dbReference type="Pfam" id="PF00005">
    <property type="entry name" value="ABC_tran"/>
    <property type="match status" value="2"/>
</dbReference>
<evidence type="ECO:0000256" key="2">
    <source>
        <dbReference type="ARBA" id="ARBA00022475"/>
    </source>
</evidence>
<dbReference type="PANTHER" id="PTHR43790:SF3">
    <property type="entry name" value="D-ALLOSE IMPORT ATP-BINDING PROTEIN ALSA-RELATED"/>
    <property type="match status" value="1"/>
</dbReference>
<dbReference type="CDD" id="cd03215">
    <property type="entry name" value="ABC_Carb_Monos_II"/>
    <property type="match status" value="1"/>
</dbReference>
<keyword evidence="3 10" id="KW-0762">Sugar transport</keyword>
<comment type="caution">
    <text evidence="10">The sequence shown here is derived from an EMBL/GenBank/DDBJ whole genome shotgun (WGS) entry which is preliminary data.</text>
</comment>
<keyword evidence="6 10" id="KW-0067">ATP-binding</keyword>
<evidence type="ECO:0000313" key="11">
    <source>
        <dbReference type="Proteomes" id="UP000543030"/>
    </source>
</evidence>
<dbReference type="InterPro" id="IPR003439">
    <property type="entry name" value="ABC_transporter-like_ATP-bd"/>
</dbReference>